<dbReference type="EMBL" id="LFMY01000004">
    <property type="protein sequence ID" value="OKL61244.1"/>
    <property type="molecule type" value="Genomic_DNA"/>
</dbReference>
<accession>A0A225ASB1</accession>
<feature type="compositionally biased region" description="Polar residues" evidence="1">
    <location>
        <begin position="396"/>
        <end position="405"/>
    </location>
</feature>
<organism evidence="3 4">
    <name type="scientific">Talaromyces atroroseus</name>
    <dbReference type="NCBI Taxonomy" id="1441469"/>
    <lineage>
        <taxon>Eukaryota</taxon>
        <taxon>Fungi</taxon>
        <taxon>Dikarya</taxon>
        <taxon>Ascomycota</taxon>
        <taxon>Pezizomycotina</taxon>
        <taxon>Eurotiomycetes</taxon>
        <taxon>Eurotiomycetidae</taxon>
        <taxon>Eurotiales</taxon>
        <taxon>Trichocomaceae</taxon>
        <taxon>Talaromyces</taxon>
        <taxon>Talaromyces sect. Trachyspermi</taxon>
    </lineage>
</organism>
<dbReference type="PANTHER" id="PTHR40018:SF1">
    <property type="entry name" value="[PSI+] INDUCTION PROTEIN 2"/>
    <property type="match status" value="1"/>
</dbReference>
<feature type="compositionally biased region" description="Pro residues" evidence="1">
    <location>
        <begin position="98"/>
        <end position="113"/>
    </location>
</feature>
<reference evidence="3 4" key="1">
    <citation type="submission" date="2015-06" db="EMBL/GenBank/DDBJ databases">
        <title>Talaromyces atroroseus IBT 11181 draft genome.</title>
        <authorList>
            <person name="Rasmussen K.B."/>
            <person name="Rasmussen S."/>
            <person name="Petersen B."/>
            <person name="Sicheritz-Ponten T."/>
            <person name="Mortensen U.H."/>
            <person name="Thrane U."/>
        </authorList>
    </citation>
    <scope>NUCLEOTIDE SEQUENCE [LARGE SCALE GENOMIC DNA]</scope>
    <source>
        <strain evidence="3 4">IBT 11181</strain>
    </source>
</reference>
<dbReference type="RefSeq" id="XP_020121365.1">
    <property type="nucleotide sequence ID" value="XM_020265749.1"/>
</dbReference>
<keyword evidence="2" id="KW-0472">Membrane</keyword>
<evidence type="ECO:0000256" key="2">
    <source>
        <dbReference type="SAM" id="Phobius"/>
    </source>
</evidence>
<keyword evidence="2" id="KW-1133">Transmembrane helix</keyword>
<evidence type="ECO:0000313" key="4">
    <source>
        <dbReference type="Proteomes" id="UP000214365"/>
    </source>
</evidence>
<keyword evidence="2" id="KW-0812">Transmembrane</keyword>
<feature type="compositionally biased region" description="Gly residues" evidence="1">
    <location>
        <begin position="246"/>
        <end position="257"/>
    </location>
</feature>
<evidence type="ECO:0000313" key="3">
    <source>
        <dbReference type="EMBL" id="OKL61244.1"/>
    </source>
</evidence>
<feature type="compositionally biased region" description="Polar residues" evidence="1">
    <location>
        <begin position="356"/>
        <end position="367"/>
    </location>
</feature>
<dbReference type="Proteomes" id="UP000214365">
    <property type="component" value="Unassembled WGS sequence"/>
</dbReference>
<protein>
    <recommendedName>
        <fullName evidence="5">Fibroin-3 related protein</fullName>
    </recommendedName>
</protein>
<evidence type="ECO:0008006" key="5">
    <source>
        <dbReference type="Google" id="ProtNLM"/>
    </source>
</evidence>
<feature type="compositionally biased region" description="Low complexity" evidence="1">
    <location>
        <begin position="430"/>
        <end position="439"/>
    </location>
</feature>
<feature type="transmembrane region" description="Helical" evidence="2">
    <location>
        <begin position="40"/>
        <end position="62"/>
    </location>
</feature>
<proteinExistence type="predicted"/>
<evidence type="ECO:0000256" key="1">
    <source>
        <dbReference type="SAM" id="MobiDB-lite"/>
    </source>
</evidence>
<dbReference type="STRING" id="1441469.A0A225ASB1"/>
<feature type="compositionally biased region" description="Basic and acidic residues" evidence="1">
    <location>
        <begin position="258"/>
        <end position="267"/>
    </location>
</feature>
<dbReference type="PANTHER" id="PTHR40018">
    <property type="entry name" value="[PSI+] INDUCTION PROTEIN 2"/>
    <property type="match status" value="1"/>
</dbReference>
<comment type="caution">
    <text evidence="3">The sequence shown here is derived from an EMBL/GenBank/DDBJ whole genome shotgun (WGS) entry which is preliminary data.</text>
</comment>
<dbReference type="GO" id="GO:0005935">
    <property type="term" value="C:cellular bud neck"/>
    <property type="evidence" value="ECO:0007669"/>
    <property type="project" value="TreeGrafter"/>
</dbReference>
<dbReference type="GO" id="GO:0005886">
    <property type="term" value="C:plasma membrane"/>
    <property type="evidence" value="ECO:0007669"/>
    <property type="project" value="TreeGrafter"/>
</dbReference>
<dbReference type="OrthoDB" id="5401332at2759"/>
<feature type="region of interest" description="Disordered" evidence="1">
    <location>
        <begin position="198"/>
        <end position="494"/>
    </location>
</feature>
<dbReference type="InterPro" id="IPR037504">
    <property type="entry name" value="PSI_induc_2"/>
</dbReference>
<gene>
    <name evidence="3" type="ORF">UA08_03448</name>
</gene>
<dbReference type="AlphaFoldDB" id="A0A225ASB1"/>
<sequence>MSVTEKMVASLVQRSLSNDVSSALTSWDSCMAKAYCKWPVIAGIIVGSIIILGIAGCLISCLCCGYRCCEGCCGCCYRCCDCGGSRHNRRRGNKYVDEPPPQPYYQQPPPPEPMNFGYRQPVAAASSLASTAPPPAYRGPQTATFDQPSKPVVVNEDELPPMPTWADAQTRRVEDPDAEHEEVEMDNLAGIRDQSKSPFHHDAVAPAPVAGGLSRGMSRGGYTQVPANYPSPHPSPRPLYDEGYSPNGGVGGYGGHGEYQDGYHNEEQGNYYGSPADAHYFNQDPHSLGTGFGQLPAGYSPRALPQPSPAPYRGFDNQPPPRAPVPNFSAPGNVYGGQIPSPRSPPPAMGAGYSPYDQQSQQYRQLTHSPPPPAMHPAMQPSSMGSGYSPYDHDQLPQQQPSSGYSPYDHQTEPQYGVPQTHSPPPPQPTLQQQQQGGQYRAFSPRIASPGPPSPHQATAPTSLLEDPSANNEDRPPSLLMAGRRPAPNSYRAV</sequence>
<keyword evidence="4" id="KW-1185">Reference proteome</keyword>
<feature type="region of interest" description="Disordered" evidence="1">
    <location>
        <begin position="89"/>
        <end position="163"/>
    </location>
</feature>
<name>A0A225ASB1_TALAT</name>
<dbReference type="GeneID" id="31003203"/>